<evidence type="ECO:0000256" key="5">
    <source>
        <dbReference type="ARBA" id="ARBA00023136"/>
    </source>
</evidence>
<dbReference type="Pfam" id="PF03631">
    <property type="entry name" value="Virul_fac_BrkB"/>
    <property type="match status" value="1"/>
</dbReference>
<gene>
    <name evidence="8" type="ORF">A9E74_00113</name>
</gene>
<dbReference type="InterPro" id="IPR017039">
    <property type="entry name" value="Virul_fac_BrkB"/>
</dbReference>
<dbReference type="Proteomes" id="UP000094379">
    <property type="component" value="Unassembled WGS sequence"/>
</dbReference>
<dbReference type="EMBL" id="MCRI01000001">
    <property type="protein sequence ID" value="ODN68141.1"/>
    <property type="molecule type" value="Genomic_DNA"/>
</dbReference>
<feature type="transmembrane region" description="Helical" evidence="7">
    <location>
        <begin position="205"/>
        <end position="224"/>
    </location>
</feature>
<keyword evidence="9" id="KW-1185">Reference proteome</keyword>
<dbReference type="PANTHER" id="PTHR30213:SF0">
    <property type="entry name" value="UPF0761 MEMBRANE PROTEIN YIHY"/>
    <property type="match status" value="1"/>
</dbReference>
<evidence type="ECO:0000256" key="7">
    <source>
        <dbReference type="SAM" id="Phobius"/>
    </source>
</evidence>
<evidence type="ECO:0000256" key="4">
    <source>
        <dbReference type="ARBA" id="ARBA00022989"/>
    </source>
</evidence>
<feature type="transmembrane region" description="Helical" evidence="7">
    <location>
        <begin position="270"/>
        <end position="292"/>
    </location>
</feature>
<dbReference type="PIRSF" id="PIRSF035875">
    <property type="entry name" value="RNase_BN"/>
    <property type="match status" value="1"/>
</dbReference>
<comment type="caution">
    <text evidence="8">The sequence shown here is derived from an EMBL/GenBank/DDBJ whole genome shotgun (WGS) entry which is preliminary data.</text>
</comment>
<keyword evidence="5 7" id="KW-0472">Membrane</keyword>
<organism evidence="8 9">
    <name type="scientific">Methylophaga muralis</name>
    <dbReference type="NCBI Taxonomy" id="291169"/>
    <lineage>
        <taxon>Bacteria</taxon>
        <taxon>Pseudomonadati</taxon>
        <taxon>Pseudomonadota</taxon>
        <taxon>Gammaproteobacteria</taxon>
        <taxon>Thiotrichales</taxon>
        <taxon>Piscirickettsiaceae</taxon>
        <taxon>Methylophaga</taxon>
    </lineage>
</organism>
<dbReference type="GO" id="GO:0005886">
    <property type="term" value="C:plasma membrane"/>
    <property type="evidence" value="ECO:0007669"/>
    <property type="project" value="UniProtKB-SubCell"/>
</dbReference>
<feature type="transmembrane region" description="Helical" evidence="7">
    <location>
        <begin position="50"/>
        <end position="79"/>
    </location>
</feature>
<accession>A0A1E3GXR0</accession>
<protein>
    <submittedName>
        <fullName evidence="8">Uncharacterized protein</fullName>
    </submittedName>
</protein>
<feature type="region of interest" description="Disordered" evidence="6">
    <location>
        <begin position="1"/>
        <end position="25"/>
    </location>
</feature>
<evidence type="ECO:0000256" key="3">
    <source>
        <dbReference type="ARBA" id="ARBA00022692"/>
    </source>
</evidence>
<reference evidence="8 9" key="1">
    <citation type="submission" date="2016-07" db="EMBL/GenBank/DDBJ databases">
        <title>Draft Genome Sequence of Methylophaga muralis Bur 1.</title>
        <authorList>
            <person name="Vasilenko O.V."/>
            <person name="Doronina N.V."/>
            <person name="Shmareva M.N."/>
            <person name="Tarlachkov S.V."/>
            <person name="Mustakhimov I."/>
            <person name="Trotsenko Y.A."/>
        </authorList>
    </citation>
    <scope>NUCLEOTIDE SEQUENCE [LARGE SCALE GENOMIC DNA]</scope>
    <source>
        <strain evidence="8 9">Bur 1</strain>
    </source>
</reference>
<name>A0A1E3GXR0_9GAMM</name>
<feature type="transmembrane region" description="Helical" evidence="7">
    <location>
        <begin position="157"/>
        <end position="185"/>
    </location>
</feature>
<feature type="region of interest" description="Disordered" evidence="6">
    <location>
        <begin position="304"/>
        <end position="335"/>
    </location>
</feature>
<dbReference type="RefSeq" id="WP_069294726.1">
    <property type="nucleotide sequence ID" value="NZ_MCRI01000001.1"/>
</dbReference>
<dbReference type="AlphaFoldDB" id="A0A1E3GXR0"/>
<feature type="transmembrane region" description="Helical" evidence="7">
    <location>
        <begin position="236"/>
        <end position="258"/>
    </location>
</feature>
<sequence>MPKDDITPHQAETSSDDKRGRRASNPTEISWRGWWEISRRVINNVNQHDISLLAAGVALFMMLSVFPALNVAVSLFGLFSSPVNIISQVEPFRQLLPEQAFDIFTDQLTKLTDTDGAAFNLTLVVSLLVWLWVARKAAMALIKACNIIYKEHEKRPFWNLMLVSLLFTVVGIFSVVVLALLAILLPILLSMIPLGETLETLLRTLRWPILAMIFILVLECIYRYAPNRKNAKWRWVSVGAVIATMLWLLASFGFTVYVQNFSNYNETYGAIGSVIVLILWFYITAFVVLLGAEINAEMEHQTEVDSTVGEDKPMGKRGAYVADTAGAEPSEEKQQ</sequence>
<dbReference type="NCBIfam" id="TIGR00765">
    <property type="entry name" value="yihY_not_rbn"/>
    <property type="match status" value="1"/>
</dbReference>
<evidence type="ECO:0000256" key="2">
    <source>
        <dbReference type="ARBA" id="ARBA00022475"/>
    </source>
</evidence>
<evidence type="ECO:0000313" key="8">
    <source>
        <dbReference type="EMBL" id="ODN68141.1"/>
    </source>
</evidence>
<dbReference type="PANTHER" id="PTHR30213">
    <property type="entry name" value="INNER MEMBRANE PROTEIN YHJD"/>
    <property type="match status" value="1"/>
</dbReference>
<evidence type="ECO:0000313" key="9">
    <source>
        <dbReference type="Proteomes" id="UP000094379"/>
    </source>
</evidence>
<dbReference type="PATRIC" id="fig|291169.3.peg.113"/>
<feature type="compositionally biased region" description="Basic and acidic residues" evidence="6">
    <location>
        <begin position="304"/>
        <end position="314"/>
    </location>
</feature>
<dbReference type="STRING" id="291169.A9E74_00113"/>
<feature type="transmembrane region" description="Helical" evidence="7">
    <location>
        <begin position="117"/>
        <end position="134"/>
    </location>
</feature>
<proteinExistence type="predicted"/>
<comment type="subcellular location">
    <subcellularLocation>
        <location evidence="1">Cell membrane</location>
        <topology evidence="1">Multi-pass membrane protein</topology>
    </subcellularLocation>
</comment>
<keyword evidence="3 7" id="KW-0812">Transmembrane</keyword>
<keyword evidence="4 7" id="KW-1133">Transmembrane helix</keyword>
<keyword evidence="2" id="KW-1003">Cell membrane</keyword>
<evidence type="ECO:0000256" key="1">
    <source>
        <dbReference type="ARBA" id="ARBA00004651"/>
    </source>
</evidence>
<evidence type="ECO:0000256" key="6">
    <source>
        <dbReference type="SAM" id="MobiDB-lite"/>
    </source>
</evidence>